<dbReference type="AlphaFoldDB" id="A0A9W3CGN5"/>
<evidence type="ECO:0000313" key="5">
    <source>
        <dbReference type="RefSeq" id="XP_056850674.1"/>
    </source>
</evidence>
<evidence type="ECO:0000256" key="2">
    <source>
        <dbReference type="SAM" id="MobiDB-lite"/>
    </source>
</evidence>
<accession>A0A9W3CGN5</accession>
<proteinExistence type="predicted"/>
<keyword evidence="4" id="KW-1185">Reference proteome</keyword>
<gene>
    <name evidence="5" type="primary">LOC130500006</name>
</gene>
<sequence length="264" mass="29819">MGEIVAASNVAKNGGPSSIRCPLLNETNYTVWTIRMHAALEVHKVWEAIEPGEEGDKNIMARALLFQSIPEAMTLQVGKLKAAKEIWEAIKMRYMGADRVRKARLMTLKADLNRIKMKESETIDSFVNRITELTAKCASLGETIEESKMVEKLLYSLPRKKYIHMTAALEQNLDITTTSFEDIVGRLKAYEERIAEEDEEKQEDQSQNKLMYANSDSQGQTQPYQGGYDSSRGRGRSGRYGYRGRGRGRTGYQQNGGGYCWAQI</sequence>
<reference evidence="4" key="1">
    <citation type="journal article" date="2019" name="Database">
        <title>The radish genome database (RadishGD): an integrated information resource for radish genomics.</title>
        <authorList>
            <person name="Yu H.J."/>
            <person name="Baek S."/>
            <person name="Lee Y.J."/>
            <person name="Cho A."/>
            <person name="Mun J.H."/>
        </authorList>
    </citation>
    <scope>NUCLEOTIDE SEQUENCE [LARGE SCALE GENOMIC DNA]</scope>
    <source>
        <strain evidence="4">cv. WK10039</strain>
    </source>
</reference>
<dbReference type="PANTHER" id="PTHR35317">
    <property type="entry name" value="OS04G0629600 PROTEIN"/>
    <property type="match status" value="1"/>
</dbReference>
<feature type="compositionally biased region" description="Basic residues" evidence="2">
    <location>
        <begin position="233"/>
        <end position="248"/>
    </location>
</feature>
<dbReference type="RefSeq" id="XP_056850674.1">
    <property type="nucleotide sequence ID" value="XM_056994694.1"/>
</dbReference>
<keyword evidence="1" id="KW-0175">Coiled coil</keyword>
<protein>
    <submittedName>
        <fullName evidence="5">Uncharacterized protein LOC130500006</fullName>
    </submittedName>
</protein>
<dbReference type="Proteomes" id="UP000504610">
    <property type="component" value="Chromosome 9"/>
</dbReference>
<dbReference type="PANTHER" id="PTHR35317:SF44">
    <property type="entry name" value="RNA-DIRECTED DNA POLYMERASE"/>
    <property type="match status" value="1"/>
</dbReference>
<feature type="compositionally biased region" description="Polar residues" evidence="2">
    <location>
        <begin position="212"/>
        <end position="223"/>
    </location>
</feature>
<organism evidence="4 5">
    <name type="scientific">Raphanus sativus</name>
    <name type="common">Radish</name>
    <name type="synonym">Raphanus raphanistrum var. sativus</name>
    <dbReference type="NCBI Taxonomy" id="3726"/>
    <lineage>
        <taxon>Eukaryota</taxon>
        <taxon>Viridiplantae</taxon>
        <taxon>Streptophyta</taxon>
        <taxon>Embryophyta</taxon>
        <taxon>Tracheophyta</taxon>
        <taxon>Spermatophyta</taxon>
        <taxon>Magnoliopsida</taxon>
        <taxon>eudicotyledons</taxon>
        <taxon>Gunneridae</taxon>
        <taxon>Pentapetalae</taxon>
        <taxon>rosids</taxon>
        <taxon>malvids</taxon>
        <taxon>Brassicales</taxon>
        <taxon>Brassicaceae</taxon>
        <taxon>Brassiceae</taxon>
        <taxon>Raphanus</taxon>
    </lineage>
</organism>
<feature type="region of interest" description="Disordered" evidence="2">
    <location>
        <begin position="212"/>
        <end position="249"/>
    </location>
</feature>
<name>A0A9W3CGN5_RAPSA</name>
<dbReference type="Pfam" id="PF14223">
    <property type="entry name" value="Retrotran_gag_2"/>
    <property type="match status" value="1"/>
</dbReference>
<dbReference type="KEGG" id="rsz:130500006"/>
<dbReference type="InterPro" id="IPR025314">
    <property type="entry name" value="DUF4219"/>
</dbReference>
<reference evidence="5" key="2">
    <citation type="submission" date="2025-08" db="UniProtKB">
        <authorList>
            <consortium name="RefSeq"/>
        </authorList>
    </citation>
    <scope>IDENTIFICATION</scope>
    <source>
        <tissue evidence="5">Leaf</tissue>
    </source>
</reference>
<dbReference type="OrthoDB" id="1108004at2759"/>
<evidence type="ECO:0000259" key="3">
    <source>
        <dbReference type="Pfam" id="PF13961"/>
    </source>
</evidence>
<feature type="domain" description="DUF4219" evidence="3">
    <location>
        <begin position="24"/>
        <end position="50"/>
    </location>
</feature>
<evidence type="ECO:0000313" key="4">
    <source>
        <dbReference type="Proteomes" id="UP000504610"/>
    </source>
</evidence>
<evidence type="ECO:0000256" key="1">
    <source>
        <dbReference type="SAM" id="Coils"/>
    </source>
</evidence>
<dbReference type="Pfam" id="PF13961">
    <property type="entry name" value="DUF4219"/>
    <property type="match status" value="1"/>
</dbReference>
<feature type="coiled-coil region" evidence="1">
    <location>
        <begin position="180"/>
        <end position="207"/>
    </location>
</feature>
<dbReference type="GeneID" id="130500006"/>